<evidence type="ECO:0000259" key="2">
    <source>
        <dbReference type="Pfam" id="PF19263"/>
    </source>
</evidence>
<dbReference type="EMBL" id="SNRW01010746">
    <property type="protein sequence ID" value="KAA6376122.1"/>
    <property type="molecule type" value="Genomic_DNA"/>
</dbReference>
<dbReference type="InterPro" id="IPR045455">
    <property type="entry name" value="NrS-1_pol-like_helicase"/>
</dbReference>
<evidence type="ECO:0000313" key="3">
    <source>
        <dbReference type="EMBL" id="KAA6376122.1"/>
    </source>
</evidence>
<dbReference type="Proteomes" id="UP000324800">
    <property type="component" value="Unassembled WGS sequence"/>
</dbReference>
<dbReference type="InterPro" id="IPR027417">
    <property type="entry name" value="P-loop_NTPase"/>
</dbReference>
<gene>
    <name evidence="3" type="ORF">EZS28_028352</name>
</gene>
<comment type="caution">
    <text evidence="3">The sequence shown here is derived from an EMBL/GenBank/DDBJ whole genome shotgun (WGS) entry which is preliminary data.</text>
</comment>
<organism evidence="3 4">
    <name type="scientific">Streblomastix strix</name>
    <dbReference type="NCBI Taxonomy" id="222440"/>
    <lineage>
        <taxon>Eukaryota</taxon>
        <taxon>Metamonada</taxon>
        <taxon>Preaxostyla</taxon>
        <taxon>Oxymonadida</taxon>
        <taxon>Streblomastigidae</taxon>
        <taxon>Streblomastix</taxon>
    </lineage>
</organism>
<dbReference type="Gene3D" id="3.40.50.300">
    <property type="entry name" value="P-loop containing nucleotide triphosphate hydrolases"/>
    <property type="match status" value="1"/>
</dbReference>
<evidence type="ECO:0000256" key="1">
    <source>
        <dbReference type="SAM" id="MobiDB-lite"/>
    </source>
</evidence>
<reference evidence="3 4" key="1">
    <citation type="submission" date="2019-03" db="EMBL/GenBank/DDBJ databases">
        <title>Single cell metagenomics reveals metabolic interactions within the superorganism composed of flagellate Streblomastix strix and complex community of Bacteroidetes bacteria on its surface.</title>
        <authorList>
            <person name="Treitli S.C."/>
            <person name="Kolisko M."/>
            <person name="Husnik F."/>
            <person name="Keeling P."/>
            <person name="Hampl V."/>
        </authorList>
    </citation>
    <scope>NUCLEOTIDE SEQUENCE [LARGE SCALE GENOMIC DNA]</scope>
    <source>
        <strain evidence="3">ST1C</strain>
    </source>
</reference>
<feature type="region of interest" description="Disordered" evidence="1">
    <location>
        <begin position="1"/>
        <end position="27"/>
    </location>
</feature>
<dbReference type="Pfam" id="PF19263">
    <property type="entry name" value="DUF5906"/>
    <property type="match status" value="1"/>
</dbReference>
<feature type="domain" description="NrS-1 polymerase-like helicase" evidence="2">
    <location>
        <begin position="672"/>
        <end position="782"/>
    </location>
</feature>
<name>A0A5J4V148_9EUKA</name>
<evidence type="ECO:0000313" key="4">
    <source>
        <dbReference type="Proteomes" id="UP000324800"/>
    </source>
</evidence>
<accession>A0A5J4V148</accession>
<sequence>MATQELSNDKSIQQTNDKSIQQTNDKSIQQINVKSITLEKGPKRKYTRKSKTSDKAKAIIDQMINEQTNEQINEQITEQSTEQTTEPSQRQIIEEKYDQTIHDLLDSEGDLETRISNQQLAYRLKKTREDNIFLEIMKPIAELYMQEQDSKTIIERVKDAMINTVNYTKIGQQEGKKQQITGKLIDFSLMSEDNLCVVDIDIHKDKSIEEIDNIRQNLIDTLPPNVGLVKTAHGGLHIYCNRNNYRLPSNRNVKVAVTDSFDIDVFAQMSKYKIENGLETKEIVQNRVVAPNTAIRETKNNQRVTLKYEAINDWENASHLASLREILDKWNIDIEMSYKDFAQQQHDRIYGVQLKDDGSIEQMNDELAQACIDGLKNLDIHNYPQPITMEVSLLSVFCGLHGISNESIRAEGIGNIRQFNKLSANADKNYGQASSNGERKPNPWILTKILRYHNKDYYEQIIKPLLKKNYEVKKKEKQILINQTLIPNKIDLTDDFTLLHIQQKAANGEYENEEQIVMDLTKIIAYYAGETEDVYMIKEFDAICGTLVIHHKLEGTIYKQLEKVNICFKNKKTDDKDNSKPLTAKHIFKKYASKFVMKGCKFISDDPEIFSIFQGYKYKKLDTIDYECLQMYIDLIKETIASGDERVYEYILNWIAWMIQNPGKKSRAAIILQGRQGIGKNRFTDVIAELTNRYSCPNITNIDEFTGNFNSVVENKMFSVLNEMRNYDSKKSVATVMKSIISDPTIRINEKNQPRRTAENVMNIIYVSNADSPVQLDTDDRRHLVCACKTVHQVTEEHKEDVEYFTQLSQSYTQEFYENLMTFFLERDISQFNPTLIPMTEAKKQLINVSRTPIDDIIIEHYEQFKQGIPVALVNQYKPQNWKLTTFKNALEHKCSTPRPYINKIRTRIYVLNEDQQTYYDKMMNEEEIELSNANYQKYKKTIEDDGFIEQVVQETKDE</sequence>
<protein>
    <recommendedName>
        <fullName evidence="2">NrS-1 polymerase-like helicase domain-containing protein</fullName>
    </recommendedName>
</protein>
<proteinExistence type="predicted"/>
<dbReference type="AlphaFoldDB" id="A0A5J4V148"/>